<evidence type="ECO:0000259" key="2">
    <source>
        <dbReference type="Pfam" id="PF22513"/>
    </source>
</evidence>
<dbReference type="SUPFAM" id="SSF47598">
    <property type="entry name" value="Ribbon-helix-helix"/>
    <property type="match status" value="1"/>
</dbReference>
<dbReference type="SUPFAM" id="SSF48435">
    <property type="entry name" value="Bacterial muramidases"/>
    <property type="match status" value="1"/>
</dbReference>
<dbReference type="Gene3D" id="1.10.1220.10">
    <property type="entry name" value="Met repressor-like"/>
    <property type="match status" value="1"/>
</dbReference>
<dbReference type="Pfam" id="PF22513">
    <property type="entry name" value="FitA-like_RHH"/>
    <property type="match status" value="1"/>
</dbReference>
<evidence type="ECO:0000313" key="4">
    <source>
        <dbReference type="Proteomes" id="UP000016033"/>
    </source>
</evidence>
<dbReference type="EMBL" id="ATAO01000228">
    <property type="protein sequence ID" value="EQM73108.1"/>
    <property type="molecule type" value="Genomic_DNA"/>
</dbReference>
<dbReference type="PATRIC" id="fig|1333857.3.peg.3514"/>
<keyword evidence="1" id="KW-0732">Signal</keyword>
<protein>
    <recommendedName>
        <fullName evidence="2">Antitoxin FitA-like ribbon-helix-helix domain-containing protein</fullName>
    </recommendedName>
</protein>
<gene>
    <name evidence="3" type="ORF">L687_07475</name>
</gene>
<dbReference type="InterPro" id="IPR053853">
    <property type="entry name" value="FitA-like_RHH"/>
</dbReference>
<dbReference type="InterPro" id="IPR010985">
    <property type="entry name" value="Ribbon_hlx_hlx"/>
</dbReference>
<sequence length="115" mass="13196">MATVTIRNLSDDVVDALKERARQNSRSMEAEVRDVLTRLAKNSASGLEADLAQRMARPRRWSVPSSEIMARVEANPSTPEQDRMRREWAAELEADRPNPFFLEPLRDPWESRDSS</sequence>
<organism evidence="3 4">
    <name type="scientific">Microbacterium maritypicum MF109</name>
    <dbReference type="NCBI Taxonomy" id="1333857"/>
    <lineage>
        <taxon>Bacteria</taxon>
        <taxon>Bacillati</taxon>
        <taxon>Actinomycetota</taxon>
        <taxon>Actinomycetes</taxon>
        <taxon>Micrococcales</taxon>
        <taxon>Microbacteriaceae</taxon>
        <taxon>Microbacterium</taxon>
    </lineage>
</organism>
<dbReference type="GO" id="GO:0042597">
    <property type="term" value="C:periplasmic space"/>
    <property type="evidence" value="ECO:0007669"/>
    <property type="project" value="InterPro"/>
</dbReference>
<dbReference type="Proteomes" id="UP000016033">
    <property type="component" value="Unassembled WGS sequence"/>
</dbReference>
<dbReference type="GO" id="GO:0006355">
    <property type="term" value="P:regulation of DNA-templated transcription"/>
    <property type="evidence" value="ECO:0007669"/>
    <property type="project" value="InterPro"/>
</dbReference>
<feature type="domain" description="Antitoxin FitA-like ribbon-helix-helix" evidence="2">
    <location>
        <begin position="2"/>
        <end position="39"/>
    </location>
</feature>
<accession>T5K1L1</accession>
<dbReference type="InterPro" id="IPR013321">
    <property type="entry name" value="Arc_rbn_hlx_hlx"/>
</dbReference>
<dbReference type="RefSeq" id="WP_021201416.1">
    <property type="nucleotide sequence ID" value="NZ_ATAO01000228.1"/>
</dbReference>
<comment type="caution">
    <text evidence="3">The sequence shown here is derived from an EMBL/GenBank/DDBJ whole genome shotgun (WGS) entry which is preliminary data.</text>
</comment>
<name>T5K1L1_MICMQ</name>
<dbReference type="InterPro" id="IPR008939">
    <property type="entry name" value="Lytic_TGlycosylase_superhlx_U"/>
</dbReference>
<reference evidence="3 4" key="1">
    <citation type="journal article" date="2013" name="Genome Announc.">
        <title>Whole-genome sequences of five oyster-associated bacteria show potential for crude oil hydrocarbon degradation.</title>
        <authorList>
            <person name="Chauhan A."/>
            <person name="Green S."/>
            <person name="Pathak A."/>
            <person name="Thomas J."/>
            <person name="Venkatramanan R."/>
        </authorList>
    </citation>
    <scope>NUCLEOTIDE SEQUENCE [LARGE SCALE GENOMIC DNA]</scope>
    <source>
        <strain evidence="3 4">MF109</strain>
    </source>
</reference>
<evidence type="ECO:0000313" key="3">
    <source>
        <dbReference type="EMBL" id="EQM73108.1"/>
    </source>
</evidence>
<dbReference type="GO" id="GO:0004553">
    <property type="term" value="F:hydrolase activity, hydrolyzing O-glycosyl compounds"/>
    <property type="evidence" value="ECO:0007669"/>
    <property type="project" value="InterPro"/>
</dbReference>
<dbReference type="AlphaFoldDB" id="T5K1L1"/>
<evidence type="ECO:0000256" key="1">
    <source>
        <dbReference type="ARBA" id="ARBA00022729"/>
    </source>
</evidence>
<proteinExistence type="predicted"/>